<evidence type="ECO:0000256" key="1">
    <source>
        <dbReference type="ARBA" id="ARBA00001946"/>
    </source>
</evidence>
<comment type="caution">
    <text evidence="8">The sequence shown here is derived from an EMBL/GenBank/DDBJ whole genome shotgun (WGS) entry which is preliminary data.</text>
</comment>
<name>A0AAE0WAZ5_9BIVA</name>
<dbReference type="Gene3D" id="1.10.1410.40">
    <property type="match status" value="1"/>
</dbReference>
<keyword evidence="3" id="KW-0808">Transferase</keyword>
<evidence type="ECO:0000259" key="7">
    <source>
        <dbReference type="Pfam" id="PF20266"/>
    </source>
</evidence>
<dbReference type="InterPro" id="IPR024810">
    <property type="entry name" value="MAB21L/cGLR"/>
</dbReference>
<protein>
    <recommendedName>
        <fullName evidence="7">Mab-21-like HhH/H2TH-like domain-containing protein</fullName>
    </recommendedName>
</protein>
<keyword evidence="9" id="KW-1185">Reference proteome</keyword>
<evidence type="ECO:0000256" key="4">
    <source>
        <dbReference type="ARBA" id="ARBA00022695"/>
    </source>
</evidence>
<dbReference type="Proteomes" id="UP001195483">
    <property type="component" value="Unassembled WGS sequence"/>
</dbReference>
<comment type="similarity">
    <text evidence="2">Belongs to the mab-21 family.</text>
</comment>
<evidence type="ECO:0000256" key="2">
    <source>
        <dbReference type="ARBA" id="ARBA00008307"/>
    </source>
</evidence>
<dbReference type="GO" id="GO:0016779">
    <property type="term" value="F:nucleotidyltransferase activity"/>
    <property type="evidence" value="ECO:0007669"/>
    <property type="project" value="UniProtKB-KW"/>
</dbReference>
<keyword evidence="5" id="KW-0479">Metal-binding</keyword>
<accession>A0AAE0WAZ5</accession>
<comment type="cofactor">
    <cofactor evidence="1">
        <name>Mg(2+)</name>
        <dbReference type="ChEBI" id="CHEBI:18420"/>
    </cofactor>
</comment>
<dbReference type="PANTHER" id="PTHR10656">
    <property type="entry name" value="CELL FATE DETERMINING PROTEIN MAB21-RELATED"/>
    <property type="match status" value="1"/>
</dbReference>
<evidence type="ECO:0000313" key="8">
    <source>
        <dbReference type="EMBL" id="KAK3608638.1"/>
    </source>
</evidence>
<keyword evidence="4" id="KW-0548">Nucleotidyltransferase</keyword>
<dbReference type="EMBL" id="JAEAOA010002356">
    <property type="protein sequence ID" value="KAK3608638.1"/>
    <property type="molecule type" value="Genomic_DNA"/>
</dbReference>
<dbReference type="PANTHER" id="PTHR10656:SF42">
    <property type="entry name" value="CYCLIC GMP-AMP SYNTHASE-LIKE PROTEIN-RELATED"/>
    <property type="match status" value="1"/>
</dbReference>
<sequence length="694" mass="79862">MSERYYCEGNSVKNMKMDHDSSYIYRRVSISANGNTPNAETERDLSDWQTGGQADSNVELRIEKNIENVIILYLHALDKRQNEVYNVRMMHHAVWRDVHQVPGISEERAGSRVEKYTKILPIGAKSDVDYKLEVKNIEVETTGTGPIYLEFCDNKAYAKVYLSNDGIKTINESTLLSRMFKDTVTSCLKSDRLLVIPSMFKTNVVEHCQFEMQKSTEQTSQGSPAVSGEGALNQCDLVPCLKLKSWPEFVRKKVEEIYNFTTSDGAKTSMFVVPTGDAVSTNRDYEWRLSFALLEIAIFRQMSDPQRRLYGLLKYVFKVIFEKIDLISTYHLKVLFLRRLEEDDLANATPISFVLDFLKHIVSLVEKQYIPHYFIDGCNIFPFHKCTREKIEKYKSKVNGGLLDMVRSEIKTIVAHDLSIPHNNWETWLTLAEKKLLNIKGEDFSEDWIAGYLTRLLSVIVYCLQKSHRQNQLDVAIANLFRLVTLNRSDKHVQRIVPLIQIVLEDMYKKQLTLSGSARIYVDARDKGSYFAHKAFHCYVQGNFNQAKAFLDHAKKTTCHGRTLGVTVTKFHKGVDAPLDFVIDFCDKELNSNRFYLFIDVMLLHLEIQDLMRNKQNHDVSVLLEKLVHAASNASIREPYTGKLSYRQSSLLLVKGYINNLAISSINLPSTTQLFTEFDEILFDRKGISNFDLR</sequence>
<evidence type="ECO:0000256" key="3">
    <source>
        <dbReference type="ARBA" id="ARBA00022679"/>
    </source>
</evidence>
<evidence type="ECO:0000256" key="6">
    <source>
        <dbReference type="ARBA" id="ARBA00022842"/>
    </source>
</evidence>
<reference evidence="8" key="3">
    <citation type="submission" date="2023-05" db="EMBL/GenBank/DDBJ databases">
        <authorList>
            <person name="Smith C.H."/>
        </authorList>
    </citation>
    <scope>NUCLEOTIDE SEQUENCE</scope>
    <source>
        <strain evidence="8">CHS0354</strain>
        <tissue evidence="8">Mantle</tissue>
    </source>
</reference>
<reference evidence="8" key="1">
    <citation type="journal article" date="2021" name="Genome Biol. Evol.">
        <title>A High-Quality Reference Genome for a Parasitic Bivalve with Doubly Uniparental Inheritance (Bivalvia: Unionida).</title>
        <authorList>
            <person name="Smith C.H."/>
        </authorList>
    </citation>
    <scope>NUCLEOTIDE SEQUENCE</scope>
    <source>
        <strain evidence="8">CHS0354</strain>
    </source>
</reference>
<keyword evidence="6" id="KW-0460">Magnesium</keyword>
<dbReference type="GO" id="GO:0046872">
    <property type="term" value="F:metal ion binding"/>
    <property type="evidence" value="ECO:0007669"/>
    <property type="project" value="UniProtKB-KW"/>
</dbReference>
<proteinExistence type="inferred from homology"/>
<dbReference type="InterPro" id="IPR046906">
    <property type="entry name" value="Mab-21_HhH/H2TH-like"/>
</dbReference>
<evidence type="ECO:0000256" key="5">
    <source>
        <dbReference type="ARBA" id="ARBA00022723"/>
    </source>
</evidence>
<evidence type="ECO:0000313" key="9">
    <source>
        <dbReference type="Proteomes" id="UP001195483"/>
    </source>
</evidence>
<dbReference type="Pfam" id="PF20266">
    <property type="entry name" value="Mab-21_C"/>
    <property type="match status" value="1"/>
</dbReference>
<feature type="domain" description="Mab-21-like HhH/H2TH-like" evidence="7">
    <location>
        <begin position="312"/>
        <end position="398"/>
    </location>
</feature>
<dbReference type="SMART" id="SM01265">
    <property type="entry name" value="Mab-21"/>
    <property type="match status" value="1"/>
</dbReference>
<dbReference type="AlphaFoldDB" id="A0AAE0WAZ5"/>
<gene>
    <name evidence="8" type="ORF">CHS0354_042639</name>
</gene>
<organism evidence="8 9">
    <name type="scientific">Potamilus streckersoni</name>
    <dbReference type="NCBI Taxonomy" id="2493646"/>
    <lineage>
        <taxon>Eukaryota</taxon>
        <taxon>Metazoa</taxon>
        <taxon>Spiralia</taxon>
        <taxon>Lophotrochozoa</taxon>
        <taxon>Mollusca</taxon>
        <taxon>Bivalvia</taxon>
        <taxon>Autobranchia</taxon>
        <taxon>Heteroconchia</taxon>
        <taxon>Palaeoheterodonta</taxon>
        <taxon>Unionida</taxon>
        <taxon>Unionoidea</taxon>
        <taxon>Unionidae</taxon>
        <taxon>Ambleminae</taxon>
        <taxon>Lampsilini</taxon>
        <taxon>Potamilus</taxon>
    </lineage>
</organism>
<reference evidence="8" key="2">
    <citation type="journal article" date="2021" name="Genome Biol. Evol.">
        <title>Developing a high-quality reference genome for a parasitic bivalve with doubly uniparental inheritance (Bivalvia: Unionida).</title>
        <authorList>
            <person name="Smith C.H."/>
        </authorList>
    </citation>
    <scope>NUCLEOTIDE SEQUENCE</scope>
    <source>
        <strain evidence="8">CHS0354</strain>
        <tissue evidence="8">Mantle</tissue>
    </source>
</reference>